<proteinExistence type="predicted"/>
<gene>
    <name evidence="2" type="ORF">FBUS_02495</name>
</gene>
<feature type="chain" id="PRO_5034452260" description="Secreted protein" evidence="1">
    <location>
        <begin position="18"/>
        <end position="90"/>
    </location>
</feature>
<keyword evidence="3" id="KW-1185">Reference proteome</keyword>
<comment type="caution">
    <text evidence="2">The sequence shown here is derived from an EMBL/GenBank/DDBJ whole genome shotgun (WGS) entry which is preliminary data.</text>
</comment>
<dbReference type="EMBL" id="LUCM01002934">
    <property type="protein sequence ID" value="KAA0196573.1"/>
    <property type="molecule type" value="Genomic_DNA"/>
</dbReference>
<name>A0A8E0RXW7_9TREM</name>
<evidence type="ECO:0000313" key="3">
    <source>
        <dbReference type="Proteomes" id="UP000728185"/>
    </source>
</evidence>
<evidence type="ECO:0000313" key="2">
    <source>
        <dbReference type="EMBL" id="KAA0196573.1"/>
    </source>
</evidence>
<dbReference type="AlphaFoldDB" id="A0A8E0RXW7"/>
<dbReference type="Proteomes" id="UP000728185">
    <property type="component" value="Unassembled WGS sequence"/>
</dbReference>
<reference evidence="2" key="1">
    <citation type="submission" date="2019-05" db="EMBL/GenBank/DDBJ databases">
        <title>Annotation for the trematode Fasciolopsis buski.</title>
        <authorList>
            <person name="Choi Y.-J."/>
        </authorList>
    </citation>
    <scope>NUCLEOTIDE SEQUENCE</scope>
    <source>
        <strain evidence="2">HT</strain>
        <tissue evidence="2">Whole worm</tissue>
    </source>
</reference>
<sequence length="90" mass="10259">MFGIPTMFLGCVGYLCCCLDEQYDDLDSDSRYAQHTARVDLIADEPRCPRSSSEPGCDEAVRRRYPLYASKRLAREVTEMGESYECAFVQ</sequence>
<keyword evidence="1" id="KW-0732">Signal</keyword>
<evidence type="ECO:0008006" key="4">
    <source>
        <dbReference type="Google" id="ProtNLM"/>
    </source>
</evidence>
<organism evidence="2 3">
    <name type="scientific">Fasciolopsis buskii</name>
    <dbReference type="NCBI Taxonomy" id="27845"/>
    <lineage>
        <taxon>Eukaryota</taxon>
        <taxon>Metazoa</taxon>
        <taxon>Spiralia</taxon>
        <taxon>Lophotrochozoa</taxon>
        <taxon>Platyhelminthes</taxon>
        <taxon>Trematoda</taxon>
        <taxon>Digenea</taxon>
        <taxon>Plagiorchiida</taxon>
        <taxon>Echinostomata</taxon>
        <taxon>Echinostomatoidea</taxon>
        <taxon>Fasciolidae</taxon>
        <taxon>Fasciolopsis</taxon>
    </lineage>
</organism>
<protein>
    <recommendedName>
        <fullName evidence="4">Secreted protein</fullName>
    </recommendedName>
</protein>
<evidence type="ECO:0000256" key="1">
    <source>
        <dbReference type="SAM" id="SignalP"/>
    </source>
</evidence>
<accession>A0A8E0RXW7</accession>
<feature type="signal peptide" evidence="1">
    <location>
        <begin position="1"/>
        <end position="17"/>
    </location>
</feature>